<evidence type="ECO:0000313" key="3">
    <source>
        <dbReference type="EMBL" id="MCA9759036.1"/>
    </source>
</evidence>
<reference evidence="3" key="2">
    <citation type="journal article" date="2021" name="Microbiome">
        <title>Successional dynamics and alternative stable states in a saline activated sludge microbial community over 9 years.</title>
        <authorList>
            <person name="Wang Y."/>
            <person name="Ye J."/>
            <person name="Ju F."/>
            <person name="Liu L."/>
            <person name="Boyd J.A."/>
            <person name="Deng Y."/>
            <person name="Parks D.H."/>
            <person name="Jiang X."/>
            <person name="Yin X."/>
            <person name="Woodcroft B.J."/>
            <person name="Tyson G.W."/>
            <person name="Hugenholtz P."/>
            <person name="Polz M.F."/>
            <person name="Zhang T."/>
        </authorList>
    </citation>
    <scope>NUCLEOTIDE SEQUENCE</scope>
    <source>
        <strain evidence="3">HKST-UBA02</strain>
    </source>
</reference>
<evidence type="ECO:0008006" key="5">
    <source>
        <dbReference type="Google" id="ProtNLM"/>
    </source>
</evidence>
<evidence type="ECO:0000256" key="2">
    <source>
        <dbReference type="SAM" id="Phobius"/>
    </source>
</evidence>
<feature type="compositionally biased region" description="Low complexity" evidence="1">
    <location>
        <begin position="423"/>
        <end position="438"/>
    </location>
</feature>
<feature type="transmembrane region" description="Helical" evidence="2">
    <location>
        <begin position="20"/>
        <end position="37"/>
    </location>
</feature>
<reference evidence="3" key="1">
    <citation type="submission" date="2020-04" db="EMBL/GenBank/DDBJ databases">
        <authorList>
            <person name="Zhang T."/>
        </authorList>
    </citation>
    <scope>NUCLEOTIDE SEQUENCE</scope>
    <source>
        <strain evidence="3">HKST-UBA02</strain>
    </source>
</reference>
<dbReference type="AlphaFoldDB" id="A0A956SG63"/>
<feature type="compositionally biased region" description="Polar residues" evidence="1">
    <location>
        <begin position="453"/>
        <end position="495"/>
    </location>
</feature>
<evidence type="ECO:0000313" key="4">
    <source>
        <dbReference type="Proteomes" id="UP000739538"/>
    </source>
</evidence>
<feature type="compositionally biased region" description="Pro residues" evidence="1">
    <location>
        <begin position="406"/>
        <end position="422"/>
    </location>
</feature>
<dbReference type="Proteomes" id="UP000739538">
    <property type="component" value="Unassembled WGS sequence"/>
</dbReference>
<organism evidence="3 4">
    <name type="scientific">Eiseniibacteriota bacterium</name>
    <dbReference type="NCBI Taxonomy" id="2212470"/>
    <lineage>
        <taxon>Bacteria</taxon>
        <taxon>Candidatus Eiseniibacteriota</taxon>
    </lineage>
</organism>
<evidence type="ECO:0000256" key="1">
    <source>
        <dbReference type="SAM" id="MobiDB-lite"/>
    </source>
</evidence>
<protein>
    <recommendedName>
        <fullName evidence="5">DUF4381 family protein</fullName>
    </recommendedName>
</protein>
<keyword evidence="2" id="KW-0812">Transmembrane</keyword>
<proteinExistence type="predicted"/>
<sequence length="495" mass="52489">MRGEFPSNGPFGGGGERRPIAALHFASALSTAFGALPATSTTFLIVRSISLFAFAMPFAIFLALATPTPSDAEWTPSAELHFRAEIVPDTLTVGDPIALILEGSAPAGGDLLVPSFADSVGPFTLLGAEDVPVAKEGRKEGEDELRVSFSRRLRMTAFDTGRVGLAPIPLLWVSSEGDTSVAYSDSLFAEVVSVLPDSVLAKIGAGDQQAALAQIRDAKGPEELVPSRLWLWILLGAVAVALLTWAALRYLRRKPAAVALPAAKPAAPKLPPELAFRKGLDALVAQKFVEKGEFKEYYAELSLLLRRYVEGRFGIPAVEETEREIIEAARADRRWNAADVDWLRTWLRDADLVKFAKMDRLSADATRATEEANDWVARSTKEAQERARVEAMTPPAQSNGSAPPHAVRPPTVPLPTVPPPTNPLAGSPSAAGPGESSPVVPPPVPNESNANATSANQADGSDTDPTPTTVARPSSHPTSAPSSQPATQSGEGEPR</sequence>
<feature type="region of interest" description="Disordered" evidence="1">
    <location>
        <begin position="365"/>
        <end position="495"/>
    </location>
</feature>
<feature type="compositionally biased region" description="Basic and acidic residues" evidence="1">
    <location>
        <begin position="379"/>
        <end position="389"/>
    </location>
</feature>
<gene>
    <name evidence="3" type="ORF">KDA27_24805</name>
</gene>
<feature type="transmembrane region" description="Helical" evidence="2">
    <location>
        <begin position="229"/>
        <end position="248"/>
    </location>
</feature>
<name>A0A956SG63_UNCEI</name>
<keyword evidence="2" id="KW-0472">Membrane</keyword>
<comment type="caution">
    <text evidence="3">The sequence shown here is derived from an EMBL/GenBank/DDBJ whole genome shotgun (WGS) entry which is preliminary data.</text>
</comment>
<dbReference type="EMBL" id="JAGQHS010000252">
    <property type="protein sequence ID" value="MCA9759036.1"/>
    <property type="molecule type" value="Genomic_DNA"/>
</dbReference>
<accession>A0A956SG63</accession>
<keyword evidence="2" id="KW-1133">Transmembrane helix</keyword>
<feature type="transmembrane region" description="Helical" evidence="2">
    <location>
        <begin position="44"/>
        <end position="65"/>
    </location>
</feature>